<evidence type="ECO:0000313" key="3">
    <source>
        <dbReference type="Proteomes" id="UP000447873"/>
    </source>
</evidence>
<dbReference type="AlphaFoldDB" id="A0A8H3UQ46"/>
<comment type="caution">
    <text evidence="1">The sequence shown here is derived from an EMBL/GenBank/DDBJ whole genome shotgun (WGS) entry which is preliminary data.</text>
</comment>
<evidence type="ECO:0000313" key="2">
    <source>
        <dbReference type="EMBL" id="KAE9994283.1"/>
    </source>
</evidence>
<name>A0A8H3UQ46_VENIN</name>
<organism evidence="1 3">
    <name type="scientific">Venturia inaequalis</name>
    <name type="common">Apple scab fungus</name>
    <dbReference type="NCBI Taxonomy" id="5025"/>
    <lineage>
        <taxon>Eukaryota</taxon>
        <taxon>Fungi</taxon>
        <taxon>Dikarya</taxon>
        <taxon>Ascomycota</taxon>
        <taxon>Pezizomycotina</taxon>
        <taxon>Dothideomycetes</taxon>
        <taxon>Pleosporomycetidae</taxon>
        <taxon>Venturiales</taxon>
        <taxon>Venturiaceae</taxon>
        <taxon>Venturia</taxon>
    </lineage>
</organism>
<keyword evidence="4" id="KW-1185">Reference proteome</keyword>
<protein>
    <submittedName>
        <fullName evidence="1">Uncharacterized protein</fullName>
    </submittedName>
</protein>
<gene>
    <name evidence="2" type="ORF">EG327_000128</name>
    <name evidence="1" type="ORF">EG328_003959</name>
</gene>
<reference evidence="1 3" key="1">
    <citation type="submission" date="2018-12" db="EMBL/GenBank/DDBJ databases">
        <title>Venturia inaequalis Genome Resource.</title>
        <authorList>
            <person name="Lichtner F.J."/>
        </authorList>
    </citation>
    <scope>NUCLEOTIDE SEQUENCE [LARGE SCALE GENOMIC DNA]</scope>
    <source>
        <strain evidence="1 3">120213</strain>
        <strain evidence="2 4">DMI_063113</strain>
    </source>
</reference>
<evidence type="ECO:0000313" key="1">
    <source>
        <dbReference type="EMBL" id="KAE9974240.1"/>
    </source>
</evidence>
<dbReference type="Proteomes" id="UP000447873">
    <property type="component" value="Unassembled WGS sequence"/>
</dbReference>
<accession>A0A8H3UQ46</accession>
<dbReference type="EMBL" id="WNWR01000010">
    <property type="protein sequence ID" value="KAE9994283.1"/>
    <property type="molecule type" value="Genomic_DNA"/>
</dbReference>
<evidence type="ECO:0000313" key="4">
    <source>
        <dbReference type="Proteomes" id="UP000490939"/>
    </source>
</evidence>
<dbReference type="EMBL" id="WNWS01000223">
    <property type="protein sequence ID" value="KAE9974240.1"/>
    <property type="molecule type" value="Genomic_DNA"/>
</dbReference>
<dbReference type="Proteomes" id="UP000490939">
    <property type="component" value="Unassembled WGS sequence"/>
</dbReference>
<sequence length="239" mass="26839">MNVHINRFDQLRRAVYGYESGLSGQLRQLTVHGDNRLGLHRLRDHSIINVSDWENLRFLSLAADDFEDMFTTLTPTRDMIGRGSRTVGRPAMSNARGSPPLFIGTRRSDSSRPVDTVAIMCQLINQLLSYNNGCLRIQGRSFLGTFQVYGKKGQKASQLFQETKLYCAFMTPQNTDRCWSFPLNHTPLQVDKFIPALRRSCASTAKSGKSFQAPVEEMIGEVKVSIGYTRGGITTARIL</sequence>
<proteinExistence type="predicted"/>